<feature type="disulfide bond" evidence="11">
    <location>
        <begin position="453"/>
        <end position="468"/>
    </location>
</feature>
<dbReference type="Pfam" id="PF00431">
    <property type="entry name" value="CUB"/>
    <property type="match status" value="1"/>
</dbReference>
<feature type="domain" description="CUB" evidence="13">
    <location>
        <begin position="58"/>
        <end position="185"/>
    </location>
</feature>
<dbReference type="Gene3D" id="2.60.120.290">
    <property type="entry name" value="Spermadhesin, CUB domain"/>
    <property type="match status" value="2"/>
</dbReference>
<feature type="disulfide bond" evidence="11">
    <location>
        <begin position="377"/>
        <end position="392"/>
    </location>
</feature>
<keyword evidence="5" id="KW-0677">Repeat</keyword>
<dbReference type="Pfam" id="PF00057">
    <property type="entry name" value="Ldl_recept_a"/>
    <property type="match status" value="2"/>
</dbReference>
<keyword evidence="6" id="KW-1133">Transmembrane helix</keyword>
<dbReference type="EMBL" id="JARKIK010000064">
    <property type="protein sequence ID" value="KAK8730508.1"/>
    <property type="molecule type" value="Genomic_DNA"/>
</dbReference>
<reference evidence="14 15" key="1">
    <citation type="journal article" date="2024" name="BMC Genomics">
        <title>Genome assembly of redclaw crayfish (Cherax quadricarinatus) provides insights into its immune adaptation and hypoxia tolerance.</title>
        <authorList>
            <person name="Liu Z."/>
            <person name="Zheng J."/>
            <person name="Li H."/>
            <person name="Fang K."/>
            <person name="Wang S."/>
            <person name="He J."/>
            <person name="Zhou D."/>
            <person name="Weng S."/>
            <person name="Chi M."/>
            <person name="Gu Z."/>
            <person name="He J."/>
            <person name="Li F."/>
            <person name="Wang M."/>
        </authorList>
    </citation>
    <scope>NUCLEOTIDE SEQUENCE [LARGE SCALE GENOMIC DNA]</scope>
    <source>
        <strain evidence="14">ZL_2023a</strain>
    </source>
</reference>
<dbReference type="SMART" id="SM00192">
    <property type="entry name" value="LDLa"/>
    <property type="match status" value="5"/>
</dbReference>
<feature type="disulfide bond" evidence="11">
    <location>
        <begin position="415"/>
        <end position="430"/>
    </location>
</feature>
<protein>
    <recommendedName>
        <fullName evidence="13">CUB domain-containing protein</fullName>
    </recommendedName>
</protein>
<feature type="disulfide bond" evidence="11">
    <location>
        <begin position="434"/>
        <end position="446"/>
    </location>
</feature>
<evidence type="ECO:0000256" key="6">
    <source>
        <dbReference type="ARBA" id="ARBA00022989"/>
    </source>
</evidence>
<name>A0AAW0WSW0_CHEQU</name>
<evidence type="ECO:0000313" key="14">
    <source>
        <dbReference type="EMBL" id="KAK8730508.1"/>
    </source>
</evidence>
<gene>
    <name evidence="14" type="ORF">OTU49_008047</name>
</gene>
<evidence type="ECO:0000256" key="12">
    <source>
        <dbReference type="SAM" id="MobiDB-lite"/>
    </source>
</evidence>
<dbReference type="InterPro" id="IPR000859">
    <property type="entry name" value="CUB_dom"/>
</dbReference>
<evidence type="ECO:0000259" key="13">
    <source>
        <dbReference type="PROSITE" id="PS01180"/>
    </source>
</evidence>
<feature type="compositionally biased region" description="Acidic residues" evidence="12">
    <location>
        <begin position="807"/>
        <end position="816"/>
    </location>
</feature>
<comment type="similarity">
    <text evidence="2">Belongs to the LDLR family.</text>
</comment>
<dbReference type="InterPro" id="IPR023415">
    <property type="entry name" value="LDLR_class-A_CS"/>
</dbReference>
<evidence type="ECO:0000256" key="1">
    <source>
        <dbReference type="ARBA" id="ARBA00004167"/>
    </source>
</evidence>
<evidence type="ECO:0000256" key="7">
    <source>
        <dbReference type="ARBA" id="ARBA00023136"/>
    </source>
</evidence>
<dbReference type="Proteomes" id="UP001445076">
    <property type="component" value="Unassembled WGS sequence"/>
</dbReference>
<feature type="disulfide bond" evidence="11">
    <location>
        <begin position="494"/>
        <end position="509"/>
    </location>
</feature>
<evidence type="ECO:0000256" key="5">
    <source>
        <dbReference type="ARBA" id="ARBA00022737"/>
    </source>
</evidence>
<evidence type="ECO:0000256" key="4">
    <source>
        <dbReference type="ARBA" id="ARBA00022692"/>
    </source>
</evidence>
<dbReference type="SMART" id="SM00042">
    <property type="entry name" value="CUB"/>
    <property type="match status" value="1"/>
</dbReference>
<keyword evidence="4" id="KW-0812">Transmembrane</keyword>
<organism evidence="14 15">
    <name type="scientific">Cherax quadricarinatus</name>
    <name type="common">Australian red claw crayfish</name>
    <dbReference type="NCBI Taxonomy" id="27406"/>
    <lineage>
        <taxon>Eukaryota</taxon>
        <taxon>Metazoa</taxon>
        <taxon>Ecdysozoa</taxon>
        <taxon>Arthropoda</taxon>
        <taxon>Crustacea</taxon>
        <taxon>Multicrustacea</taxon>
        <taxon>Malacostraca</taxon>
        <taxon>Eumalacostraca</taxon>
        <taxon>Eucarida</taxon>
        <taxon>Decapoda</taxon>
        <taxon>Pleocyemata</taxon>
        <taxon>Astacidea</taxon>
        <taxon>Parastacoidea</taxon>
        <taxon>Parastacidae</taxon>
        <taxon>Cherax</taxon>
    </lineage>
</organism>
<keyword evidence="15" id="KW-1185">Reference proteome</keyword>
<dbReference type="GO" id="GO:0005886">
    <property type="term" value="C:plasma membrane"/>
    <property type="evidence" value="ECO:0007669"/>
    <property type="project" value="TreeGrafter"/>
</dbReference>
<dbReference type="Gene3D" id="4.10.400.10">
    <property type="entry name" value="Low-density Lipoprotein Receptor"/>
    <property type="match status" value="4"/>
</dbReference>
<dbReference type="SUPFAM" id="SSF57424">
    <property type="entry name" value="LDL receptor-like module"/>
    <property type="match status" value="4"/>
</dbReference>
<dbReference type="PROSITE" id="PS50068">
    <property type="entry name" value="LDLRA_2"/>
    <property type="match status" value="5"/>
</dbReference>
<dbReference type="SUPFAM" id="SSF49854">
    <property type="entry name" value="Spermadhesin, CUB domain"/>
    <property type="match status" value="1"/>
</dbReference>
<dbReference type="PROSITE" id="PS01180">
    <property type="entry name" value="CUB"/>
    <property type="match status" value="1"/>
</dbReference>
<dbReference type="PROSITE" id="PS01209">
    <property type="entry name" value="LDLRA_1"/>
    <property type="match status" value="1"/>
</dbReference>
<evidence type="ECO:0000256" key="9">
    <source>
        <dbReference type="ARBA" id="ARBA00023176"/>
    </source>
</evidence>
<dbReference type="AlphaFoldDB" id="A0AAW0WSW0"/>
<dbReference type="InterPro" id="IPR035914">
    <property type="entry name" value="Sperma_CUB_dom_sf"/>
</dbReference>
<keyword evidence="9" id="KW-0168">Coated pit</keyword>
<dbReference type="PANTHER" id="PTHR24270:SF61">
    <property type="entry name" value="EGF-LIKE DOMAIN-CONTAINING PROTEIN"/>
    <property type="match status" value="1"/>
</dbReference>
<keyword evidence="8 11" id="KW-1015">Disulfide bond</keyword>
<dbReference type="InterPro" id="IPR050685">
    <property type="entry name" value="LDLR"/>
</dbReference>
<proteinExistence type="inferred from homology"/>
<evidence type="ECO:0000256" key="10">
    <source>
        <dbReference type="ARBA" id="ARBA00037878"/>
    </source>
</evidence>
<dbReference type="CDD" id="cd00112">
    <property type="entry name" value="LDLa"/>
    <property type="match status" value="4"/>
</dbReference>
<comment type="caution">
    <text evidence="11">Lacks conserved residue(s) required for the propagation of feature annotation.</text>
</comment>
<keyword evidence="3" id="KW-0254">Endocytosis</keyword>
<evidence type="ECO:0000313" key="15">
    <source>
        <dbReference type="Proteomes" id="UP001445076"/>
    </source>
</evidence>
<accession>A0AAW0WSW0</accession>
<feature type="region of interest" description="Disordered" evidence="12">
    <location>
        <begin position="158"/>
        <end position="178"/>
    </location>
</feature>
<feature type="region of interest" description="Disordered" evidence="12">
    <location>
        <begin position="806"/>
        <end position="832"/>
    </location>
</feature>
<evidence type="ECO:0000256" key="11">
    <source>
        <dbReference type="PROSITE-ProRule" id="PRU00124"/>
    </source>
</evidence>
<dbReference type="PANTHER" id="PTHR24270">
    <property type="entry name" value="LOW-DENSITY LIPOPROTEIN RECEPTOR-RELATED"/>
    <property type="match status" value="1"/>
</dbReference>
<comment type="caution">
    <text evidence="14">The sequence shown here is derived from an EMBL/GenBank/DDBJ whole genome shotgun (WGS) entry which is preliminary data.</text>
</comment>
<dbReference type="GO" id="GO:0006897">
    <property type="term" value="P:endocytosis"/>
    <property type="evidence" value="ECO:0007669"/>
    <property type="project" value="UniProtKB-KW"/>
</dbReference>
<keyword evidence="7" id="KW-0472">Membrane</keyword>
<feature type="disulfide bond" evidence="11">
    <location>
        <begin position="311"/>
        <end position="326"/>
    </location>
</feature>
<evidence type="ECO:0000256" key="3">
    <source>
        <dbReference type="ARBA" id="ARBA00022583"/>
    </source>
</evidence>
<feature type="disulfide bond" evidence="11">
    <location>
        <begin position="482"/>
        <end position="500"/>
    </location>
</feature>
<dbReference type="PRINTS" id="PR00261">
    <property type="entry name" value="LDLRECEPTOR"/>
</dbReference>
<dbReference type="InterPro" id="IPR002172">
    <property type="entry name" value="LDrepeatLR_classA_rpt"/>
</dbReference>
<sequence length="872" mass="95518">MIRLKNGGQWPFLCDGSQHIVETINMRRSALIIILAELLTASALQSNIHGKLVNKLACRGGAAHFNTTAGTITSPLYPGAPPIHISCSWILHNPHQDTVILSFSKFDLDEDKQCGKKSHECCPLQWLLIRTSKAENDENEGNSDGSKWPHNIQVKRETSHIKNRRNAAEYNTSHQRGLKNKKHIKDHDGTSVLIGRIREEHLHNDNDNSATVLFNDTVQAKNSSENTKNADVSRALEKTETTGRMCGNLPPYPIITKAPRIIVKFFSHTKVSSDHQGFALQYQISNNLAECGPDKFMCDDPRLCIPKSWRCSGQPECPDSSDEANCEAGCVGVADSQHCDGRWHCSEGEDELGCFGCDADEFWCGEGTDCYKATRRCDGISDCHNGADEMYCSCLNRTQCAPNSEFCYDPKTQRCDGILHCPSGQDEIDCGGHCHHMIPCGHGGLCYTAAQRCDGASQCGDGSDEANCTPQLCHPHHGAFLCANRRCIRDAWRCDQFDDCGDASDEEDCLRNSVIVAAAIGGLVCSLLLVIAVGCTCRLYALRVGIGRAQQNGHRVGRRSTPLAPLSRLEQHLLQREPPPSYAVAVNDPSALLFGGSLSRHWRRHRRRPPALPEGILPPLPTPHQSQGALHSLHPYDAGLGNASRRASFTVGSYGAGGRCSSEEKEREERAKVGNFLPVLVPDSQDPAPPPDIQDVPLLSAVTDSSEEDSMEEREDAPLLDLTSTFQETDYSDTVFAVVGPLMDGTEESNHEACATNHVLSDAASEYPSVDAEHHSSLAAEGHTKVQENVCDNKPTMLRENVSFDCQENDDDDDESLCLVDTSSTDLNEDKEDDVSLTGDVMTDTRAAVLALTAVQRHTNGIYQVDTELLSH</sequence>
<dbReference type="GO" id="GO:0005905">
    <property type="term" value="C:clathrin-coated pit"/>
    <property type="evidence" value="ECO:0007669"/>
    <property type="project" value="UniProtKB-KW"/>
</dbReference>
<dbReference type="InterPro" id="IPR036055">
    <property type="entry name" value="LDL_receptor-like_sf"/>
</dbReference>
<evidence type="ECO:0000256" key="2">
    <source>
        <dbReference type="ARBA" id="ARBA00009939"/>
    </source>
</evidence>
<evidence type="ECO:0000256" key="8">
    <source>
        <dbReference type="ARBA" id="ARBA00023157"/>
    </source>
</evidence>
<dbReference type="CDD" id="cd00041">
    <property type="entry name" value="CUB"/>
    <property type="match status" value="1"/>
</dbReference>
<comment type="subcellular location">
    <subcellularLocation>
        <location evidence="10">Membrane</location>
        <location evidence="10">Coated pit</location>
    </subcellularLocation>
    <subcellularLocation>
        <location evidence="1">Membrane</location>
        <topology evidence="1">Single-pass membrane protein</topology>
    </subcellularLocation>
</comment>